<feature type="transmembrane region" description="Helical" evidence="5">
    <location>
        <begin position="2077"/>
        <end position="2095"/>
    </location>
</feature>
<keyword evidence="1 3" id="KW-0378">Hydrolase</keyword>
<proteinExistence type="inferred from homology"/>
<dbReference type="InterPro" id="IPR015882">
    <property type="entry name" value="HEX_bac_N"/>
</dbReference>
<keyword evidence="5" id="KW-1133">Transmembrane helix</keyword>
<comment type="caution">
    <text evidence="8">The sequence shown here is derived from an EMBL/GenBank/DDBJ whole genome shotgun (WGS) entry which is preliminary data.</text>
</comment>
<dbReference type="Gene3D" id="1.20.58.460">
    <property type="entry name" value="Hyaluronidase post-catalytic domain-like"/>
    <property type="match status" value="1"/>
</dbReference>
<dbReference type="Gene3D" id="3.30.379.10">
    <property type="entry name" value="Chitobiase/beta-hexosaminidase domain 2-like"/>
    <property type="match status" value="1"/>
</dbReference>
<dbReference type="SUPFAM" id="SSF55545">
    <property type="entry name" value="beta-N-acetylhexosaminidase-like domain"/>
    <property type="match status" value="1"/>
</dbReference>
<dbReference type="Gene3D" id="3.20.20.80">
    <property type="entry name" value="Glycosidases"/>
    <property type="match status" value="1"/>
</dbReference>
<dbReference type="InterPro" id="IPR011496">
    <property type="entry name" value="O-GlcNAcase_cat"/>
</dbReference>
<evidence type="ECO:0000256" key="3">
    <source>
        <dbReference type="PROSITE-ProRule" id="PRU01353"/>
    </source>
</evidence>
<evidence type="ECO:0000256" key="2">
    <source>
        <dbReference type="ARBA" id="ARBA00023295"/>
    </source>
</evidence>
<dbReference type="SUPFAM" id="SSF140657">
    <property type="entry name" value="Hyaluronidase post-catalytic domain-like"/>
    <property type="match status" value="1"/>
</dbReference>
<name>A0A6N9Z4W4_9BIFI</name>
<evidence type="ECO:0000256" key="1">
    <source>
        <dbReference type="ARBA" id="ARBA00022801"/>
    </source>
</evidence>
<keyword evidence="6" id="KW-0732">Signal</keyword>
<dbReference type="SUPFAM" id="SSF49785">
    <property type="entry name" value="Galactose-binding domain-like"/>
    <property type="match status" value="4"/>
</dbReference>
<dbReference type="InterPro" id="IPR051822">
    <property type="entry name" value="Glycosyl_Hydrolase_84"/>
</dbReference>
<dbReference type="Gene3D" id="1.20.1270.70">
    <property type="entry name" value="Designed single chain three-helix bundle"/>
    <property type="match status" value="1"/>
</dbReference>
<dbReference type="GO" id="GO:0015929">
    <property type="term" value="F:hexosaminidase activity"/>
    <property type="evidence" value="ECO:0007669"/>
    <property type="project" value="UniProtKB-ARBA"/>
</dbReference>
<evidence type="ECO:0000256" key="5">
    <source>
        <dbReference type="SAM" id="Phobius"/>
    </source>
</evidence>
<sequence length="2100" mass="223507">MRSKALGGLLALAMAVTPVATVGVSTAVAADDTATASSGYTLYPKPHSITYDDGQYILRDINVIYDDGIDEATQNRLDEVAALKNLTVTESDGAVAGKTNVYVGIDGSDGAADTAIENKYGPEPATFEKNDSYFLKSDNGTIAVLGKDADASFYGLTTLYQVFGQLDSLTIRNFTVTDYSDVASRGFIEGYYGNPWSTQDRINLMKFGGYYKMNAYFYAPKDDPKHNAQWRTPYTEDELRNKIQPLAEAGNESKTRFVFALHPFMYNAFRFDTDEHYQADLATLQAKFRQTIDVGVRQIAILADDAANVGGANYTRLLADMVAWLTDLKSSEYPDLKVTLPFVTQEYMYYGETYYQDFPEDVQIVMTGGRIWGEVSQNYVDTFYGKAQRGPFLWINWPCTDNSKSHLIMGGYDTFLHPGVDPGKIQGIMLNPMQQSEPSKVAIFGNAAYSWNIWQTKDEADQAWSDSFSFVDHNTAVPSAASDALRELSKHMINQNMDSRVTALQESVDLAPSLTEARTKMTAGTITADDLTGIKAAFVELQKAAKTYRAKGNAQLIGETGDYSGKDANEQLGPWLDSWDDTTKAALAYIAGIEASLKGDSSAMLKHYSAAQAAYAASRSHGFYYVSETQYAEVGVQHIVPFIKAMDSYLSAKVQQDADPSVVTKTYISDVFTNPTSGSVNDIFDGDDSTIAEFQTPSNLYEGNYVGVRFSKPTTVDSVRFAFGPAAKNHFYHSKIQYSTDENKTWQDLPDGETYERPNGNSKPIEATGLNLTGVTGVRLIATADNEQDLWLDLAGIDINTASDSGDATDDPYTATDVEFENLVITYGSNKSAIIDNNAGTIAYLKDAGDDKIAADAAVIIDLGESRSIGKVVLTGDSGSATDRPDSGVIEVSDDKTDWTKFGDLGSQNVSTVTGKASGRYVRIRNGADKSVWWRIADVAVYPAAETQTGPYAVAGATLTNMVVASGKTETAYNGNASDVVMFKKGGTGADRDTTAAGASITLDLGESKSVGSVTINHGDGQAPADRIVAGVVETSTDDATWTKLGDIQDATDLTVTGTARDARYVRIRNTESIAKWWRVREITVNPPAAVDATKYVYTNVVNSAFTATKDDDKAELSAGTVSLAKGEYVGLDLGAITKLKAANLAVGDAAGLALQSSDNGLVWSGIATGDLAEGTTARYIRVVNTADAAATATITAFDVTLDTIGAYGTMINSDIPINTSWGTDTRNTLNAFDGDMSTVIKFAGQPSKGSVADFDLGQPIDVTSLRIYTSDSQYDYIRDSVIQMSADGTTWVDAFTIGDGIADTDVASSFGDINDPDKRIDSQYPNVLYYGKDDIADGKGMRYLRIKATADYPVRALAFNEFVVNRGAYVSTESNAAFSATVTEERGHTPSAMIDGDLTTTYKPGAADGSLTYKISDPANVRSFRFVQAGDASDATVTGHVYDAATGDTQNVTFGTLAQAISAFNVPDGRQLIDVTVAWADRIPEISEFIAVASADAAADVTAAKAALKAELDKTVDTATWTADSKSAYDAAKAAARKVYDSPQAAASSIDSARQALAGAVADAQTKADADAVAVLRKLVDEALNNDGHYYTAVTFAAYSDALDEVKEALKSADNLSATDAAALKKAVDDAVAALKHSDYQRELAVIAVEDFATISADDYTTDSYDALKDAKDAVQALIDADGTEPSAFAGKVDAYRTAKAALVNVVELKAQIAHESDYAQADYTADTWKAYADALKAAKAALVNGTTESVAAALAALKAAENGLERSTPAPDTTELDQTIADMERISNDDGEYTTDSFEALTDAIAKAKSDKAEEDADLNAANIKAMKDAKAALVSVVALRAKVAEAGKIDADAYTVASYARIAALIAAADADGVKGLDALYASGTAEEVADRVAAIDAAVKVLAPAAKAADIKAYVDGIKVVAQGDYTDASYQAYVDAYDALKALAAKGEREVGLDEFAAAKDSFEKAEAALELKPVSDEVAKREQDLLAKIPSDLSGYTSESAKKVTDLVAKIKAGQWNAANQNELVTLLDQLEAAVKGLTPVDDGKGSDSGKDNGGKDKGAISDTGANVRTVAIIAAIALSLGLIGFAAARRRRA</sequence>
<dbReference type="Proteomes" id="UP000469194">
    <property type="component" value="Unassembled WGS sequence"/>
</dbReference>
<dbReference type="Pfam" id="PF00754">
    <property type="entry name" value="F5_F8_type_C"/>
    <property type="match status" value="3"/>
</dbReference>
<dbReference type="SUPFAM" id="SSF51445">
    <property type="entry name" value="(Trans)glycosidases"/>
    <property type="match status" value="1"/>
</dbReference>
<feature type="signal peptide" evidence="6">
    <location>
        <begin position="1"/>
        <end position="29"/>
    </location>
</feature>
<keyword evidence="5" id="KW-0472">Membrane</keyword>
<reference evidence="8 9" key="1">
    <citation type="submission" date="2019-10" db="EMBL/GenBank/DDBJ databases">
        <title>Bifidobacterium from non-human primates.</title>
        <authorList>
            <person name="Modesto M."/>
        </authorList>
    </citation>
    <scope>NUCLEOTIDE SEQUENCE [LARGE SCALE GENOMIC DNA]</scope>
    <source>
        <strain evidence="8 9">TRE17</strain>
    </source>
</reference>
<keyword evidence="5" id="KW-0812">Transmembrane</keyword>
<evidence type="ECO:0000313" key="8">
    <source>
        <dbReference type="EMBL" id="NEG89662.1"/>
    </source>
</evidence>
<dbReference type="InterPro" id="IPR029018">
    <property type="entry name" value="Hex-like_dom2"/>
</dbReference>
<comment type="similarity">
    <text evidence="3">Belongs to the glycosyl hydrolase 84 family.</text>
</comment>
<keyword evidence="2 3" id="KW-0326">Glycosidase</keyword>
<dbReference type="PROSITE" id="PS52009">
    <property type="entry name" value="GH84"/>
    <property type="match status" value="1"/>
</dbReference>
<dbReference type="Pfam" id="PF02838">
    <property type="entry name" value="Glyco_hydro_20b"/>
    <property type="match status" value="1"/>
</dbReference>
<evidence type="ECO:0000259" key="7">
    <source>
        <dbReference type="PROSITE" id="PS52009"/>
    </source>
</evidence>
<feature type="domain" description="GH84" evidence="7">
    <location>
        <begin position="183"/>
        <end position="454"/>
    </location>
</feature>
<protein>
    <submittedName>
        <fullName evidence="8">Beta-N-acetylglucosaminidase</fullName>
    </submittedName>
</protein>
<evidence type="ECO:0000256" key="6">
    <source>
        <dbReference type="SAM" id="SignalP"/>
    </source>
</evidence>
<feature type="active site" description="Proton donor" evidence="3">
    <location>
        <position position="305"/>
    </location>
</feature>
<evidence type="ECO:0000313" key="9">
    <source>
        <dbReference type="Proteomes" id="UP000469194"/>
    </source>
</evidence>
<dbReference type="InterPro" id="IPR000421">
    <property type="entry name" value="FA58C"/>
</dbReference>
<dbReference type="Pfam" id="PF07555">
    <property type="entry name" value="NAGidase"/>
    <property type="match status" value="1"/>
</dbReference>
<accession>A0A6N9Z4W4</accession>
<keyword evidence="9" id="KW-1185">Reference proteome</keyword>
<organism evidence="8 9">
    <name type="scientific">Bifidobacterium aerophilum</name>
    <dbReference type="NCBI Taxonomy" id="1798155"/>
    <lineage>
        <taxon>Bacteria</taxon>
        <taxon>Bacillati</taxon>
        <taxon>Actinomycetota</taxon>
        <taxon>Actinomycetes</taxon>
        <taxon>Bifidobacteriales</taxon>
        <taxon>Bifidobacteriaceae</taxon>
        <taxon>Bifidobacterium</taxon>
    </lineage>
</organism>
<gene>
    <name evidence="8" type="ORF">GFD25_06615</name>
</gene>
<evidence type="ECO:0000256" key="4">
    <source>
        <dbReference type="SAM" id="MobiDB-lite"/>
    </source>
</evidence>
<dbReference type="PANTHER" id="PTHR13170:SF16">
    <property type="entry name" value="PROTEIN O-GLCNACASE"/>
    <property type="match status" value="1"/>
</dbReference>
<dbReference type="GO" id="GO:1901135">
    <property type="term" value="P:carbohydrate derivative metabolic process"/>
    <property type="evidence" value="ECO:0007669"/>
    <property type="project" value="UniProtKB-ARBA"/>
</dbReference>
<dbReference type="PANTHER" id="PTHR13170">
    <property type="entry name" value="O-GLCNACASE"/>
    <property type="match status" value="1"/>
</dbReference>
<dbReference type="GO" id="GO:0005975">
    <property type="term" value="P:carbohydrate metabolic process"/>
    <property type="evidence" value="ECO:0007669"/>
    <property type="project" value="UniProtKB-ARBA"/>
</dbReference>
<dbReference type="RefSeq" id="WP_163231178.1">
    <property type="nucleotide sequence ID" value="NZ_WHZW01000012.1"/>
</dbReference>
<dbReference type="InterPro" id="IPR017853">
    <property type="entry name" value="GH"/>
</dbReference>
<feature type="chain" id="PRO_5027008308" evidence="6">
    <location>
        <begin position="30"/>
        <end position="2100"/>
    </location>
</feature>
<dbReference type="EMBL" id="WHZW01000012">
    <property type="protein sequence ID" value="NEG89662.1"/>
    <property type="molecule type" value="Genomic_DNA"/>
</dbReference>
<feature type="region of interest" description="Disordered" evidence="4">
    <location>
        <begin position="2045"/>
        <end position="2067"/>
    </location>
</feature>
<dbReference type="Gene3D" id="1.20.1270.90">
    <property type="entry name" value="AF1782-like"/>
    <property type="match status" value="1"/>
</dbReference>
<feature type="compositionally biased region" description="Basic and acidic residues" evidence="4">
    <location>
        <begin position="2048"/>
        <end position="2066"/>
    </location>
</feature>
<dbReference type="Gene3D" id="2.60.120.260">
    <property type="entry name" value="Galactose-binding domain-like"/>
    <property type="match status" value="3"/>
</dbReference>
<dbReference type="InterPro" id="IPR008979">
    <property type="entry name" value="Galactose-bd-like_sf"/>
</dbReference>